<dbReference type="EMBL" id="JBHSAY010000027">
    <property type="protein sequence ID" value="MFC4135851.1"/>
    <property type="molecule type" value="Genomic_DNA"/>
</dbReference>
<dbReference type="SUPFAM" id="SSF50494">
    <property type="entry name" value="Trypsin-like serine proteases"/>
    <property type="match status" value="1"/>
</dbReference>
<dbReference type="Proteomes" id="UP001595816">
    <property type="component" value="Unassembled WGS sequence"/>
</dbReference>
<evidence type="ECO:0000313" key="1">
    <source>
        <dbReference type="EMBL" id="MFC4135851.1"/>
    </source>
</evidence>
<gene>
    <name evidence="1" type="ORF">ACFOZ4_35030</name>
</gene>
<dbReference type="InterPro" id="IPR009003">
    <property type="entry name" value="Peptidase_S1_PA"/>
</dbReference>
<evidence type="ECO:0000313" key="2">
    <source>
        <dbReference type="Proteomes" id="UP001595816"/>
    </source>
</evidence>
<keyword evidence="2" id="KW-1185">Reference proteome</keyword>
<organism evidence="1 2">
    <name type="scientific">Hamadaea flava</name>
    <dbReference type="NCBI Taxonomy" id="1742688"/>
    <lineage>
        <taxon>Bacteria</taxon>
        <taxon>Bacillati</taxon>
        <taxon>Actinomycetota</taxon>
        <taxon>Actinomycetes</taxon>
        <taxon>Micromonosporales</taxon>
        <taxon>Micromonosporaceae</taxon>
        <taxon>Hamadaea</taxon>
    </lineage>
</organism>
<protein>
    <submittedName>
        <fullName evidence="1">S1 family peptidase</fullName>
    </submittedName>
</protein>
<dbReference type="RefSeq" id="WP_253754178.1">
    <property type="nucleotide sequence ID" value="NZ_JAMZDZ010000001.1"/>
</dbReference>
<accession>A0ABV8LXT8</accession>
<sequence>MAGDDDGRSRVIAQQPAVAAAHLLMKAVRDRPSSAQGFADIAVGELDVRLSWKGDVPKSFQSALASARRIAPVTVRPAAYSRMELDAAAASLRGQFGGADVEIGPQPDGAGVKVIVGAPVTSLSARPDRTGAGVPVVYVQRPQIDVQGTRDADEPYWWGAAKVRIYIDAKYTGYCTAGFVVQNGWGHKYLTIAGHCGTGNVIGGSQLSGLWVYNGNGTIAMGPIVNYRPDLDIALIDLTDQRAEGWIYDGNTTSNWGKAVNNDGYDVIRGEYLCRSGATTGAVCNYRQEDCSVGFDLMCARFMSGGSGSQGGDSGGPFFSLDGSRVWAKGSHTGVMTNDPALAIFQDMRTLSVVYGVTPVAG</sequence>
<dbReference type="InterPro" id="IPR033116">
    <property type="entry name" value="TRYPSIN_SER"/>
</dbReference>
<reference evidence="2" key="1">
    <citation type="journal article" date="2019" name="Int. J. Syst. Evol. Microbiol.">
        <title>The Global Catalogue of Microorganisms (GCM) 10K type strain sequencing project: providing services to taxonomists for standard genome sequencing and annotation.</title>
        <authorList>
            <consortium name="The Broad Institute Genomics Platform"/>
            <consortium name="The Broad Institute Genome Sequencing Center for Infectious Disease"/>
            <person name="Wu L."/>
            <person name="Ma J."/>
        </authorList>
    </citation>
    <scope>NUCLEOTIDE SEQUENCE [LARGE SCALE GENOMIC DNA]</scope>
    <source>
        <strain evidence="2">CGMCC 4.7289</strain>
    </source>
</reference>
<proteinExistence type="predicted"/>
<name>A0ABV8LXT8_9ACTN</name>
<dbReference type="PROSITE" id="PS00135">
    <property type="entry name" value="TRYPSIN_SER"/>
    <property type="match status" value="1"/>
</dbReference>
<dbReference type="InterPro" id="IPR043504">
    <property type="entry name" value="Peptidase_S1_PA_chymotrypsin"/>
</dbReference>
<comment type="caution">
    <text evidence="1">The sequence shown here is derived from an EMBL/GenBank/DDBJ whole genome shotgun (WGS) entry which is preliminary data.</text>
</comment>
<dbReference type="Gene3D" id="2.40.10.10">
    <property type="entry name" value="Trypsin-like serine proteases"/>
    <property type="match status" value="2"/>
</dbReference>